<evidence type="ECO:0000313" key="2">
    <source>
        <dbReference type="Proteomes" id="UP001501302"/>
    </source>
</evidence>
<dbReference type="Proteomes" id="UP001501302">
    <property type="component" value="Unassembled WGS sequence"/>
</dbReference>
<gene>
    <name evidence="1" type="ORF">GCM10023314_07440</name>
</gene>
<evidence type="ECO:0000313" key="1">
    <source>
        <dbReference type="EMBL" id="GAA4937459.1"/>
    </source>
</evidence>
<comment type="caution">
    <text evidence="1">The sequence shown here is derived from an EMBL/GenBank/DDBJ whole genome shotgun (WGS) entry which is preliminary data.</text>
</comment>
<accession>A0ABP9GC34</accession>
<keyword evidence="2" id="KW-1185">Reference proteome</keyword>
<name>A0ABP9GC34_9FLAO</name>
<reference evidence="2" key="1">
    <citation type="journal article" date="2019" name="Int. J. Syst. Evol. Microbiol.">
        <title>The Global Catalogue of Microorganisms (GCM) 10K type strain sequencing project: providing services to taxonomists for standard genome sequencing and annotation.</title>
        <authorList>
            <consortium name="The Broad Institute Genomics Platform"/>
            <consortium name="The Broad Institute Genome Sequencing Center for Infectious Disease"/>
            <person name="Wu L."/>
            <person name="Ma J."/>
        </authorList>
    </citation>
    <scope>NUCLEOTIDE SEQUENCE [LARGE SCALE GENOMIC DNA]</scope>
    <source>
        <strain evidence="2">JCM 18285</strain>
    </source>
</reference>
<protein>
    <submittedName>
        <fullName evidence="1">Uncharacterized protein</fullName>
    </submittedName>
</protein>
<sequence>MKNNRLPDNATKLNKACITIIEIGIVNPGTTPVSPFNKITKALVTDIKTIDLKTFTTSVNPVCLITLLKEPTTKKLSADTTKTNGSSKKN</sequence>
<proteinExistence type="predicted"/>
<dbReference type="EMBL" id="BAABJJ010000010">
    <property type="protein sequence ID" value="GAA4937459.1"/>
    <property type="molecule type" value="Genomic_DNA"/>
</dbReference>
<organism evidence="1 2">
    <name type="scientific">Algibacter agarivorans</name>
    <dbReference type="NCBI Taxonomy" id="1109741"/>
    <lineage>
        <taxon>Bacteria</taxon>
        <taxon>Pseudomonadati</taxon>
        <taxon>Bacteroidota</taxon>
        <taxon>Flavobacteriia</taxon>
        <taxon>Flavobacteriales</taxon>
        <taxon>Flavobacteriaceae</taxon>
        <taxon>Algibacter</taxon>
    </lineage>
</organism>